<dbReference type="GO" id="GO:0008616">
    <property type="term" value="P:tRNA queuosine(34) biosynthetic process"/>
    <property type="evidence" value="ECO:0007669"/>
    <property type="project" value="UniProtKB-UniRule"/>
</dbReference>
<dbReference type="InterPro" id="IPR036100">
    <property type="entry name" value="QueA_sf"/>
</dbReference>
<dbReference type="Pfam" id="PF02547">
    <property type="entry name" value="Queuosine_synth"/>
    <property type="match status" value="1"/>
</dbReference>
<dbReference type="NCBIfam" id="NF001140">
    <property type="entry name" value="PRK00147.1"/>
    <property type="match status" value="1"/>
</dbReference>
<comment type="catalytic activity">
    <reaction evidence="5">
        <text>7-aminomethyl-7-carbaguanosine(34) in tRNA + S-adenosyl-L-methionine = epoxyqueuosine(34) in tRNA + adenine + L-methionine + 2 H(+)</text>
        <dbReference type="Rhea" id="RHEA:32155"/>
        <dbReference type="Rhea" id="RHEA-COMP:10342"/>
        <dbReference type="Rhea" id="RHEA-COMP:18582"/>
        <dbReference type="ChEBI" id="CHEBI:15378"/>
        <dbReference type="ChEBI" id="CHEBI:16708"/>
        <dbReference type="ChEBI" id="CHEBI:57844"/>
        <dbReference type="ChEBI" id="CHEBI:59789"/>
        <dbReference type="ChEBI" id="CHEBI:82833"/>
        <dbReference type="ChEBI" id="CHEBI:194443"/>
        <dbReference type="EC" id="2.4.99.17"/>
    </reaction>
</comment>
<evidence type="ECO:0000256" key="5">
    <source>
        <dbReference type="HAMAP-Rule" id="MF_00113"/>
    </source>
</evidence>
<dbReference type="Gene3D" id="2.40.10.240">
    <property type="entry name" value="QueA-like"/>
    <property type="match status" value="1"/>
</dbReference>
<dbReference type="eggNOG" id="COG0809">
    <property type="taxonomic scope" value="Bacteria"/>
</dbReference>
<reference evidence="7" key="1">
    <citation type="submission" date="2007-10" db="EMBL/GenBank/DDBJ databases">
        <title>Complete sequence of chromosome of Desulforudis audaxviator MP104C.</title>
        <authorList>
            <person name="Copeland A."/>
            <person name="Lucas S."/>
            <person name="Lapidus A."/>
            <person name="Barry K."/>
            <person name="Glavina del Rio T."/>
            <person name="Dalin E."/>
            <person name="Tice H."/>
            <person name="Bruce D."/>
            <person name="Pitluck S."/>
            <person name="Lowry S.R."/>
            <person name="Larimer F."/>
            <person name="Land M.L."/>
            <person name="Hauser L."/>
            <person name="Kyrpides N."/>
            <person name="Ivanova N.N."/>
            <person name="Richardson P."/>
        </authorList>
    </citation>
    <scope>NUCLEOTIDE SEQUENCE [LARGE SCALE GENOMIC DNA]</scope>
    <source>
        <strain evidence="7">MP104C</strain>
    </source>
</reference>
<comment type="similarity">
    <text evidence="5">Belongs to the QueA family.</text>
</comment>
<dbReference type="InterPro" id="IPR042119">
    <property type="entry name" value="QueA_dom2"/>
</dbReference>
<sequence>MSESNLRTELFNYHLPWELIAQQPATPRDSSRLLVMDRGSREVSETVFSAVVNWLEPGDVLVINDTKVMKARLFGKKPTGGKLEIFLLHPLGDSRWEALLKPYPKGGVLLLGDSVRVQVLEKTARSTFVLQFPTPEAAVEAMGKWGETPLPPYIKEPLADQDRYQTVLAKVHGSSAAPTAALHFTPELLQRVRDKGVQVVNFTLHMGVGSFRPIKTEYVADHNLPLEFYHLPEETVVAVQQAKRQGSRVVACGTDAVRALESAALKEFRPGSGWTDLFITPGYRFQVVDRIITNLHLPCSSHLVLVSAFASREFALQAYAYAVREKFRFLSFGDATLII</sequence>
<organism evidence="6 7">
    <name type="scientific">Desulforudis audaxviator (strain MP104C)</name>
    <dbReference type="NCBI Taxonomy" id="477974"/>
    <lineage>
        <taxon>Bacteria</taxon>
        <taxon>Bacillati</taxon>
        <taxon>Bacillota</taxon>
        <taxon>Clostridia</taxon>
        <taxon>Thermoanaerobacterales</taxon>
        <taxon>Candidatus Desulforudaceae</taxon>
        <taxon>Candidatus Desulforudis</taxon>
    </lineage>
</organism>
<dbReference type="SUPFAM" id="SSF111337">
    <property type="entry name" value="QueA-like"/>
    <property type="match status" value="1"/>
</dbReference>
<gene>
    <name evidence="5" type="primary">queA</name>
    <name evidence="6" type="ordered locus">Daud_0681</name>
</gene>
<dbReference type="GO" id="GO:0051075">
    <property type="term" value="F:S-adenosylmethionine:tRNA ribosyltransferase-isomerase activity"/>
    <property type="evidence" value="ECO:0007669"/>
    <property type="project" value="UniProtKB-EC"/>
</dbReference>
<dbReference type="InterPro" id="IPR003699">
    <property type="entry name" value="QueA"/>
</dbReference>
<dbReference type="NCBIfam" id="TIGR00113">
    <property type="entry name" value="queA"/>
    <property type="match status" value="1"/>
</dbReference>
<evidence type="ECO:0000256" key="3">
    <source>
        <dbReference type="ARBA" id="ARBA00022691"/>
    </source>
</evidence>
<reference evidence="6 7" key="2">
    <citation type="journal article" date="2008" name="Science">
        <title>Environmental genomics reveals a single-species ecosystem deep within Earth.</title>
        <authorList>
            <person name="Chivian D."/>
            <person name="Brodie E.L."/>
            <person name="Alm E.J."/>
            <person name="Culley D.E."/>
            <person name="Dehal P.S."/>
            <person name="Desantis T.Z."/>
            <person name="Gihring T.M."/>
            <person name="Lapidus A."/>
            <person name="Lin L.H."/>
            <person name="Lowry S.R."/>
            <person name="Moser D.P."/>
            <person name="Richardson P.M."/>
            <person name="Southam G."/>
            <person name="Wanger G."/>
            <person name="Pratt L.M."/>
            <person name="Andersen G.L."/>
            <person name="Hazen T.C."/>
            <person name="Brockman F.J."/>
            <person name="Arkin A.P."/>
            <person name="Onstott T.C."/>
        </authorList>
    </citation>
    <scope>NUCLEOTIDE SEQUENCE [LARGE SCALE GENOMIC DNA]</scope>
    <source>
        <strain evidence="6 7">MP104C</strain>
    </source>
</reference>
<dbReference type="Proteomes" id="UP000008544">
    <property type="component" value="Chromosome"/>
</dbReference>
<dbReference type="InterPro" id="IPR042118">
    <property type="entry name" value="QueA_dom1"/>
</dbReference>
<name>B1I2I4_DESAP</name>
<dbReference type="PANTHER" id="PTHR30307">
    <property type="entry name" value="S-ADENOSYLMETHIONINE:TRNA RIBOSYLTRANSFERASE-ISOMERASE"/>
    <property type="match status" value="1"/>
</dbReference>
<accession>B1I2I4</accession>
<comment type="pathway">
    <text evidence="5">tRNA modification; tRNA-queuosine biosynthesis.</text>
</comment>
<dbReference type="EC" id="2.4.99.17" evidence="5"/>
<dbReference type="EMBL" id="CP000860">
    <property type="protein sequence ID" value="ACA59215.1"/>
    <property type="molecule type" value="Genomic_DNA"/>
</dbReference>
<evidence type="ECO:0000313" key="6">
    <source>
        <dbReference type="EMBL" id="ACA59215.1"/>
    </source>
</evidence>
<dbReference type="STRING" id="477974.Daud_0681"/>
<comment type="subunit">
    <text evidence="5">Monomer.</text>
</comment>
<comment type="function">
    <text evidence="5">Transfers and isomerizes the ribose moiety from AdoMet to the 7-aminomethyl group of 7-deazaguanine (preQ1-tRNA) to give epoxyqueuosine (oQ-tRNA).</text>
</comment>
<dbReference type="KEGG" id="dau:Daud_0681"/>
<protein>
    <recommendedName>
        <fullName evidence="5">S-adenosylmethionine:tRNA ribosyltransferase-isomerase</fullName>
        <ecNumber evidence="5">2.4.99.17</ecNumber>
    </recommendedName>
    <alternativeName>
        <fullName evidence="5">Queuosine biosynthesis protein QueA</fullName>
    </alternativeName>
</protein>
<dbReference type="GO" id="GO:0005737">
    <property type="term" value="C:cytoplasm"/>
    <property type="evidence" value="ECO:0007669"/>
    <property type="project" value="UniProtKB-SubCell"/>
</dbReference>
<keyword evidence="2 5" id="KW-0808">Transferase</keyword>
<dbReference type="HOGENOM" id="CLU_039110_1_0_9"/>
<dbReference type="PANTHER" id="PTHR30307:SF0">
    <property type="entry name" value="S-ADENOSYLMETHIONINE:TRNA RIBOSYLTRANSFERASE-ISOMERASE"/>
    <property type="match status" value="1"/>
</dbReference>
<dbReference type="UniPathway" id="UPA00392"/>
<dbReference type="AlphaFoldDB" id="B1I2I4"/>
<evidence type="ECO:0000256" key="2">
    <source>
        <dbReference type="ARBA" id="ARBA00022679"/>
    </source>
</evidence>
<evidence type="ECO:0000313" key="7">
    <source>
        <dbReference type="Proteomes" id="UP000008544"/>
    </source>
</evidence>
<keyword evidence="7" id="KW-1185">Reference proteome</keyword>
<comment type="subcellular location">
    <subcellularLocation>
        <location evidence="5">Cytoplasm</location>
    </subcellularLocation>
</comment>
<evidence type="ECO:0000256" key="4">
    <source>
        <dbReference type="ARBA" id="ARBA00022785"/>
    </source>
</evidence>
<dbReference type="HAMAP" id="MF_00113">
    <property type="entry name" value="QueA"/>
    <property type="match status" value="1"/>
</dbReference>
<dbReference type="RefSeq" id="WP_012301803.1">
    <property type="nucleotide sequence ID" value="NC_010424.1"/>
</dbReference>
<evidence type="ECO:0000256" key="1">
    <source>
        <dbReference type="ARBA" id="ARBA00022490"/>
    </source>
</evidence>
<proteinExistence type="inferred from homology"/>
<keyword evidence="3 5" id="KW-0949">S-adenosyl-L-methionine</keyword>
<dbReference type="Gene3D" id="3.40.1780.10">
    <property type="entry name" value="QueA-like"/>
    <property type="match status" value="1"/>
</dbReference>
<keyword evidence="1 5" id="KW-0963">Cytoplasm</keyword>
<keyword evidence="4 5" id="KW-0671">Queuosine biosynthesis</keyword>